<dbReference type="Proteomes" id="UP000606900">
    <property type="component" value="Unassembled WGS sequence"/>
</dbReference>
<proteinExistence type="predicted"/>
<protein>
    <submittedName>
        <fullName evidence="1">Uncharacterized protein</fullName>
    </submittedName>
</protein>
<evidence type="ECO:0000313" key="3">
    <source>
        <dbReference type="Proteomes" id="UP000062768"/>
    </source>
</evidence>
<dbReference type="GeneID" id="26739632"/>
<name>A0A0S4FPR6_METFO</name>
<organism evidence="1 3">
    <name type="scientific">Methanobacterium formicicum</name>
    <dbReference type="NCBI Taxonomy" id="2162"/>
    <lineage>
        <taxon>Archaea</taxon>
        <taxon>Methanobacteriati</taxon>
        <taxon>Methanobacteriota</taxon>
        <taxon>Methanomada group</taxon>
        <taxon>Methanobacteria</taxon>
        <taxon>Methanobacteriales</taxon>
        <taxon>Methanobacteriaceae</taxon>
        <taxon>Methanobacterium</taxon>
    </lineage>
</organism>
<evidence type="ECO:0000313" key="1">
    <source>
        <dbReference type="EMBL" id="CEL25026.1"/>
    </source>
</evidence>
<dbReference type="Proteomes" id="UP000062768">
    <property type="component" value="Chromosome I"/>
</dbReference>
<dbReference type="AlphaFoldDB" id="A0A0S4FPR6"/>
<dbReference type="EMBL" id="LN734822">
    <property type="protein sequence ID" value="CEL25026.1"/>
    <property type="molecule type" value="Genomic_DNA"/>
</dbReference>
<accession>A0A0S4FPR6</accession>
<dbReference type="RefSeq" id="WP_060537817.1">
    <property type="nucleotide sequence ID" value="NZ_JADIIL010000027.1"/>
</dbReference>
<reference evidence="2" key="2">
    <citation type="submission" date="2020-10" db="EMBL/GenBank/DDBJ databases">
        <title>Dehalococcoides mccartyi of a TCE/Cr reducing biochatode.</title>
        <authorList>
            <person name="Matturro B."/>
        </authorList>
    </citation>
    <scope>NUCLEOTIDE SEQUENCE</scope>
    <source>
        <strain evidence="2">Bin2</strain>
    </source>
</reference>
<dbReference type="EMBL" id="JADIIL010000027">
    <property type="protein sequence ID" value="MBF4475298.1"/>
    <property type="molecule type" value="Genomic_DNA"/>
</dbReference>
<gene>
    <name evidence="2" type="ORF">ISP06_07500</name>
    <name evidence="1" type="ORF">MB9_1389</name>
</gene>
<keyword evidence="3" id="KW-1185">Reference proteome</keyword>
<sequence length="64" mass="7508">MITIKVINIREIDYNTAKKEILDYYQSNSESYDYQVADDLQLDYEFVCQILEDLEAEGHLGSIK</sequence>
<reference evidence="1" key="1">
    <citation type="submission" date="2014-09" db="EMBL/GenBank/DDBJ databases">
        <authorList>
            <person name="Bishop-Lilly K.A."/>
            <person name="Broomall S.M."/>
            <person name="Chain P.S."/>
            <person name="Chertkov O."/>
            <person name="Coyne S.R."/>
            <person name="Daligault H.E."/>
            <person name="Davenport K.W."/>
            <person name="Erkkila T."/>
            <person name="Frey K.G."/>
            <person name="Gibbons H.S."/>
            <person name="Gu W."/>
            <person name="Jaissle J."/>
            <person name="Johnson S.L."/>
            <person name="Koroleva G.I."/>
            <person name="Ladner J.T."/>
            <person name="Lo C.-C."/>
            <person name="Minogue T.D."/>
            <person name="Munk C."/>
            <person name="Palacios G.F."/>
            <person name="Redden C.L."/>
            <person name="Rosenzweig C.N."/>
            <person name="Scholz M.B."/>
            <person name="Teshima H."/>
            <person name="Xu Y."/>
        </authorList>
    </citation>
    <scope>NUCLEOTIDE SEQUENCE</scope>
    <source>
        <strain evidence="1">Mb9</strain>
    </source>
</reference>
<dbReference type="PATRIC" id="fig|2162.10.peg.1451"/>
<evidence type="ECO:0000313" key="2">
    <source>
        <dbReference type="EMBL" id="MBF4475298.1"/>
    </source>
</evidence>